<proteinExistence type="predicted"/>
<reference evidence="1" key="1">
    <citation type="submission" date="2018-05" db="EMBL/GenBank/DDBJ databases">
        <authorList>
            <person name="Lanie J.A."/>
            <person name="Ng W.-L."/>
            <person name="Kazmierczak K.M."/>
            <person name="Andrzejewski T.M."/>
            <person name="Davidsen T.M."/>
            <person name="Wayne K.J."/>
            <person name="Tettelin H."/>
            <person name="Glass J.I."/>
            <person name="Rusch D."/>
            <person name="Podicherti R."/>
            <person name="Tsui H.-C.T."/>
            <person name="Winkler M.E."/>
        </authorList>
    </citation>
    <scope>NUCLEOTIDE SEQUENCE</scope>
</reference>
<organism evidence="1">
    <name type="scientific">marine metagenome</name>
    <dbReference type="NCBI Taxonomy" id="408172"/>
    <lineage>
        <taxon>unclassified sequences</taxon>
        <taxon>metagenomes</taxon>
        <taxon>ecological metagenomes</taxon>
    </lineage>
</organism>
<protein>
    <submittedName>
        <fullName evidence="1">Uncharacterized protein</fullName>
    </submittedName>
</protein>
<sequence length="81" mass="9051">MADKTGEEQQAICDHIRTNVLSSEDSSLDKTLEEAEFLVISADYAGKIEFITNKVSLSISEMKTKWTTHKDGCSDCEGWSF</sequence>
<evidence type="ECO:0000313" key="1">
    <source>
        <dbReference type="EMBL" id="SVD65490.1"/>
    </source>
</evidence>
<dbReference type="AlphaFoldDB" id="A0A382X3Q2"/>
<accession>A0A382X3Q2</accession>
<dbReference type="EMBL" id="UINC01164566">
    <property type="protein sequence ID" value="SVD65490.1"/>
    <property type="molecule type" value="Genomic_DNA"/>
</dbReference>
<name>A0A382X3Q2_9ZZZZ</name>
<gene>
    <name evidence="1" type="ORF">METZ01_LOCUS418344</name>
</gene>